<proteinExistence type="predicted"/>
<reference evidence="1 2" key="1">
    <citation type="submission" date="2020-04" db="EMBL/GenBank/DDBJ databases">
        <title>Description of novel Gluconacetobacter.</title>
        <authorList>
            <person name="Sombolestani A."/>
        </authorList>
    </citation>
    <scope>NUCLEOTIDE SEQUENCE [LARGE SCALE GENOMIC DNA]</scope>
    <source>
        <strain evidence="1 2">LMG 19747</strain>
    </source>
</reference>
<dbReference type="EMBL" id="JABEQJ010000005">
    <property type="protein sequence ID" value="MBB2159728.1"/>
    <property type="molecule type" value="Genomic_DNA"/>
</dbReference>
<sequence length="224" mass="25131">MTLEFEPLSDEAALAAFTQSTQSYSSPERDTMLVMVEPIEWKKQQFDCLRLREPVVAQVLFSTRAMGKRPTEVTVRDAQLDLVERVSGWPSGAVGMLQVSVQDRCIMYLTDFEEEARRPVDAEPERTPEMRLLLTVAVEATGKSHSEMVLREPVGTERRRYDVARERATPEALLQAEVNLVADVSGWPLAAVLKMPISDFARAADYLTGFFIRGPRTGPISRPS</sequence>
<organism evidence="1 2">
    <name type="scientific">Gluconacetobacter sacchari</name>
    <dbReference type="NCBI Taxonomy" id="92759"/>
    <lineage>
        <taxon>Bacteria</taxon>
        <taxon>Pseudomonadati</taxon>
        <taxon>Pseudomonadota</taxon>
        <taxon>Alphaproteobacteria</taxon>
        <taxon>Acetobacterales</taxon>
        <taxon>Acetobacteraceae</taxon>
        <taxon>Gluconacetobacter</taxon>
    </lineage>
</organism>
<gene>
    <name evidence="1" type="ORF">HLH48_05990</name>
</gene>
<evidence type="ECO:0000313" key="2">
    <source>
        <dbReference type="Proteomes" id="UP000589085"/>
    </source>
</evidence>
<protein>
    <submittedName>
        <fullName evidence="1">Phage tail assembly protein</fullName>
    </submittedName>
</protein>
<accession>A0A7W4IBF2</accession>
<dbReference type="Pfam" id="PF10109">
    <property type="entry name" value="Phage_TAC_7"/>
    <property type="match status" value="1"/>
</dbReference>
<dbReference type="InterPro" id="IPR019289">
    <property type="entry name" value="Phage_tail_E/E"/>
</dbReference>
<comment type="caution">
    <text evidence="1">The sequence shown here is derived from an EMBL/GenBank/DDBJ whole genome shotgun (WGS) entry which is preliminary data.</text>
</comment>
<dbReference type="RefSeq" id="WP_182996577.1">
    <property type="nucleotide sequence ID" value="NZ_JABEQJ010000005.1"/>
</dbReference>
<evidence type="ECO:0000313" key="1">
    <source>
        <dbReference type="EMBL" id="MBB2159728.1"/>
    </source>
</evidence>
<name>A0A7W4IBF2_9PROT</name>
<dbReference type="AlphaFoldDB" id="A0A7W4IBF2"/>
<dbReference type="Proteomes" id="UP000589085">
    <property type="component" value="Unassembled WGS sequence"/>
</dbReference>